<dbReference type="Proteomes" id="UP000292424">
    <property type="component" value="Chromosome"/>
</dbReference>
<dbReference type="RefSeq" id="WP_131329420.1">
    <property type="nucleotide sequence ID" value="NZ_CP044016.1"/>
</dbReference>
<dbReference type="KEGG" id="arac:E0W69_007620"/>
<dbReference type="PANTHER" id="PTHR34220:SF7">
    <property type="entry name" value="SENSOR HISTIDINE KINASE YPDA"/>
    <property type="match status" value="1"/>
</dbReference>
<protein>
    <recommendedName>
        <fullName evidence="1">Signal transduction histidine kinase internal region domain-containing protein</fullName>
    </recommendedName>
</protein>
<dbReference type="Pfam" id="PF06580">
    <property type="entry name" value="His_kinase"/>
    <property type="match status" value="1"/>
</dbReference>
<dbReference type="InterPro" id="IPR010559">
    <property type="entry name" value="Sig_transdc_His_kin_internal"/>
</dbReference>
<dbReference type="GO" id="GO:0000155">
    <property type="term" value="F:phosphorelay sensor kinase activity"/>
    <property type="evidence" value="ECO:0007669"/>
    <property type="project" value="InterPro"/>
</dbReference>
<organism evidence="2 3">
    <name type="scientific">Rhizosphaericola mali</name>
    <dbReference type="NCBI Taxonomy" id="2545455"/>
    <lineage>
        <taxon>Bacteria</taxon>
        <taxon>Pseudomonadati</taxon>
        <taxon>Bacteroidota</taxon>
        <taxon>Chitinophagia</taxon>
        <taxon>Chitinophagales</taxon>
        <taxon>Chitinophagaceae</taxon>
        <taxon>Rhizosphaericola</taxon>
    </lineage>
</organism>
<proteinExistence type="predicted"/>
<evidence type="ECO:0000313" key="2">
    <source>
        <dbReference type="EMBL" id="QES88534.1"/>
    </source>
</evidence>
<reference evidence="2 3" key="1">
    <citation type="submission" date="2019-09" db="EMBL/GenBank/DDBJ databases">
        <title>Complete genome sequence of Arachidicoccus sp. B3-10 isolated from apple orchard soil.</title>
        <authorList>
            <person name="Kim H.S."/>
            <person name="Han K.-I."/>
            <person name="Suh M.K."/>
            <person name="Lee K.C."/>
            <person name="Eom M.K."/>
            <person name="Kim J.-S."/>
            <person name="Kang S.W."/>
            <person name="Sin Y."/>
            <person name="Lee J.-S."/>
        </authorList>
    </citation>
    <scope>NUCLEOTIDE SEQUENCE [LARGE SCALE GENOMIC DNA]</scope>
    <source>
        <strain evidence="2 3">B3-10</strain>
    </source>
</reference>
<name>A0A5P2FYC2_9BACT</name>
<evidence type="ECO:0000259" key="1">
    <source>
        <dbReference type="Pfam" id="PF06580"/>
    </source>
</evidence>
<accession>A0A5P2FYC2</accession>
<dbReference type="PANTHER" id="PTHR34220">
    <property type="entry name" value="SENSOR HISTIDINE KINASE YPDA"/>
    <property type="match status" value="1"/>
</dbReference>
<dbReference type="GO" id="GO:0016020">
    <property type="term" value="C:membrane"/>
    <property type="evidence" value="ECO:0007669"/>
    <property type="project" value="InterPro"/>
</dbReference>
<dbReference type="AlphaFoldDB" id="A0A5P2FYC2"/>
<keyword evidence="3" id="KW-1185">Reference proteome</keyword>
<feature type="domain" description="Signal transduction histidine kinase internal region" evidence="1">
    <location>
        <begin position="7"/>
        <end position="54"/>
    </location>
</feature>
<gene>
    <name evidence="2" type="ORF">E0W69_007620</name>
</gene>
<dbReference type="OrthoDB" id="9792992at2"/>
<dbReference type="EMBL" id="CP044016">
    <property type="protein sequence ID" value="QES88534.1"/>
    <property type="molecule type" value="Genomic_DNA"/>
</dbReference>
<evidence type="ECO:0000313" key="3">
    <source>
        <dbReference type="Proteomes" id="UP000292424"/>
    </source>
</evidence>
<sequence>MDEDIAGATMIVEIFSDLLRYQLYNPDEMVPIEQEIQCINSYIQLQKLRLSENLDLKVTYDIELKDQKIYTLWFLPLIENAFKYSGGKLYLNMELGKNGNWIEFYIKNSKDSLLELNKFQQGIGLENLRRRLELIYPNKHSLIIHASDVDFKVILKLKYA</sequence>
<dbReference type="InterPro" id="IPR050640">
    <property type="entry name" value="Bact_2-comp_sensor_kinase"/>
</dbReference>
<dbReference type="InterPro" id="IPR036890">
    <property type="entry name" value="HATPase_C_sf"/>
</dbReference>
<dbReference type="Gene3D" id="3.30.565.10">
    <property type="entry name" value="Histidine kinase-like ATPase, C-terminal domain"/>
    <property type="match status" value="1"/>
</dbReference>